<dbReference type="RefSeq" id="YP_009042033.1">
    <property type="nucleotide sequence ID" value="NC_024303.1"/>
</dbReference>
<gene>
    <name evidence="6" type="ORF">BoHV6ORF54</name>
</gene>
<dbReference type="EMBL" id="KJ705001">
    <property type="protein sequence ID" value="AIB03209.1"/>
    <property type="molecule type" value="Genomic_DNA"/>
</dbReference>
<keyword evidence="7" id="KW-1185">Reference proteome</keyword>
<organism evidence="6 7">
    <name type="scientific">Bovine gammaherpesvirus 6</name>
    <dbReference type="NCBI Taxonomy" id="1504288"/>
    <lineage>
        <taxon>Viruses</taxon>
        <taxon>Duplodnaviria</taxon>
        <taxon>Heunggongvirae</taxon>
        <taxon>Peploviricota</taxon>
        <taxon>Herviviricetes</taxon>
        <taxon>Herpesvirales</taxon>
        <taxon>Orthoherpesviridae</taxon>
        <taxon>Gammaherpesvirinae</taxon>
        <taxon>Macavirus</taxon>
        <taxon>Macavirus bovinegamma6</taxon>
    </lineage>
</organism>
<evidence type="ECO:0000313" key="6">
    <source>
        <dbReference type="EMBL" id="AIB03209.1"/>
    </source>
</evidence>
<keyword evidence="2" id="KW-0378">Hydrolase</keyword>
<name>A0A060D337_9GAMA</name>
<reference evidence="6 7" key="1">
    <citation type="journal article" date="2014" name="J. Gen. Virol.">
        <title>Novel gammaherpesvirus functions encoded by bovine herpesvirus 6 (bovine lymphotropic virus).</title>
        <authorList>
            <person name="Jia J."/>
            <person name="Delhon G."/>
            <person name="Tulman E.R."/>
            <person name="Diel D.G."/>
            <person name="Osorio F.A."/>
            <person name="Wen X."/>
            <person name="Kutish G.F."/>
            <person name="Rock D.L."/>
        </authorList>
    </citation>
    <scope>NUCLEOTIDE SEQUENCE [LARGE SCALE GENOMIC DNA]</scope>
    <source>
        <strain evidence="6">Pennsylvania 47</strain>
    </source>
</reference>
<evidence type="ECO:0000256" key="1">
    <source>
        <dbReference type="ARBA" id="ARBA00022723"/>
    </source>
</evidence>
<dbReference type="GO" id="GO:0046080">
    <property type="term" value="P:dUTP metabolic process"/>
    <property type="evidence" value="ECO:0007669"/>
    <property type="project" value="InterPro"/>
</dbReference>
<evidence type="ECO:0000259" key="5">
    <source>
        <dbReference type="Pfam" id="PF00692"/>
    </source>
</evidence>
<dbReference type="GO" id="GO:0046872">
    <property type="term" value="F:metal ion binding"/>
    <property type="evidence" value="ECO:0007669"/>
    <property type="project" value="UniProtKB-KW"/>
</dbReference>
<protein>
    <submittedName>
        <fullName evidence="6">dUTPase</fullName>
    </submittedName>
</protein>
<keyword evidence="4" id="KW-0546">Nucleotide metabolism</keyword>
<evidence type="ECO:0000256" key="3">
    <source>
        <dbReference type="ARBA" id="ARBA00022842"/>
    </source>
</evidence>
<dbReference type="InterPro" id="IPR036157">
    <property type="entry name" value="dUTPase-like_sf"/>
</dbReference>
<evidence type="ECO:0000313" key="7">
    <source>
        <dbReference type="Proteomes" id="UP000121539"/>
    </source>
</evidence>
<dbReference type="GeneID" id="19620188"/>
<dbReference type="GO" id="GO:0004170">
    <property type="term" value="F:dUTP diphosphatase activity"/>
    <property type="evidence" value="ECO:0007669"/>
    <property type="project" value="InterPro"/>
</dbReference>
<evidence type="ECO:0000256" key="2">
    <source>
        <dbReference type="ARBA" id="ARBA00022801"/>
    </source>
</evidence>
<feature type="domain" description="dUTPase-like" evidence="5">
    <location>
        <begin position="126"/>
        <end position="230"/>
    </location>
</feature>
<dbReference type="OrthoDB" id="13493at10239"/>
<keyword evidence="1" id="KW-0479">Metal-binding</keyword>
<dbReference type="InterPro" id="IPR034745">
    <property type="entry name" value="HSV_DUT"/>
</dbReference>
<dbReference type="InterPro" id="IPR029054">
    <property type="entry name" value="dUTPase-like"/>
</dbReference>
<dbReference type="Gene3D" id="2.70.40.10">
    <property type="match status" value="2"/>
</dbReference>
<dbReference type="Pfam" id="PF00692">
    <property type="entry name" value="dUTPase"/>
    <property type="match status" value="1"/>
</dbReference>
<keyword evidence="3" id="KW-0460">Magnesium</keyword>
<accession>A0A060D337</accession>
<dbReference type="HAMAP" id="MF_04031">
    <property type="entry name" value="HSV_DUT"/>
    <property type="match status" value="1"/>
</dbReference>
<dbReference type="SUPFAM" id="SSF51283">
    <property type="entry name" value="dUTPase-like"/>
    <property type="match status" value="2"/>
</dbReference>
<sequence>MSLRKKQRAEFYYKIDSANFAITSKQESSKLELTNLETVNVSPFHAKVIKLGLQIQMVQGYALLLLAQGNKNICFHPGLIDPGYKGDLRLICNNKTCSNQTLVPGQLKVTVVAFYYSTPLLIQPAVISAPQYDHDVGFDLLCPQYLMVFPTKTFTLKMRARCPVNSQNFVPVILGRSGFAAKGLTVKACIWKDPILEITLSNYSSETISIGENHRICQVAFIHRDHIPTPKVWAALRCSVKLGDIPFKQANVSFIDICKDVCISTNTLNHETVISQKNIRGTKGLGSSGI</sequence>
<proteinExistence type="inferred from homology"/>
<dbReference type="Proteomes" id="UP000121539">
    <property type="component" value="Segment"/>
</dbReference>
<evidence type="ECO:0000256" key="4">
    <source>
        <dbReference type="ARBA" id="ARBA00023080"/>
    </source>
</evidence>
<dbReference type="KEGG" id="vg:19620188"/>